<reference evidence="1 2" key="1">
    <citation type="submission" date="2024-05" db="EMBL/GenBank/DDBJ databases">
        <title>Genetic variation in Jamaican populations of the coffee berry borer (Hypothenemus hampei).</title>
        <authorList>
            <person name="Errbii M."/>
            <person name="Myrie A."/>
        </authorList>
    </citation>
    <scope>NUCLEOTIDE SEQUENCE [LARGE SCALE GENOMIC DNA]</scope>
    <source>
        <strain evidence="1">JA-Hopewell-2020-01-JO</strain>
        <tissue evidence="1">Whole body</tissue>
    </source>
</reference>
<name>A0ABD1F1X3_HYPHA</name>
<sequence length="103" mass="11900">MSHTYSNNISLSYGDHNAVAALRLHVERYPLSVHPAGSYAGRPRPFKMLQIEEHVLHIVQEGPTINTKMSSRMTEIRQSKYMLPKQKYGELYMKTRLALLQQD</sequence>
<protein>
    <submittedName>
        <fullName evidence="1">Uncharacterized protein</fullName>
    </submittedName>
</protein>
<evidence type="ECO:0000313" key="1">
    <source>
        <dbReference type="EMBL" id="KAL1509252.1"/>
    </source>
</evidence>
<dbReference type="EMBL" id="JBDJPC010000003">
    <property type="protein sequence ID" value="KAL1509252.1"/>
    <property type="molecule type" value="Genomic_DNA"/>
</dbReference>
<evidence type="ECO:0000313" key="2">
    <source>
        <dbReference type="Proteomes" id="UP001566132"/>
    </source>
</evidence>
<organism evidence="1 2">
    <name type="scientific">Hypothenemus hampei</name>
    <name type="common">Coffee berry borer</name>
    <dbReference type="NCBI Taxonomy" id="57062"/>
    <lineage>
        <taxon>Eukaryota</taxon>
        <taxon>Metazoa</taxon>
        <taxon>Ecdysozoa</taxon>
        <taxon>Arthropoda</taxon>
        <taxon>Hexapoda</taxon>
        <taxon>Insecta</taxon>
        <taxon>Pterygota</taxon>
        <taxon>Neoptera</taxon>
        <taxon>Endopterygota</taxon>
        <taxon>Coleoptera</taxon>
        <taxon>Polyphaga</taxon>
        <taxon>Cucujiformia</taxon>
        <taxon>Curculionidae</taxon>
        <taxon>Scolytinae</taxon>
        <taxon>Hypothenemus</taxon>
    </lineage>
</organism>
<gene>
    <name evidence="1" type="ORF">ABEB36_004017</name>
</gene>
<keyword evidence="2" id="KW-1185">Reference proteome</keyword>
<dbReference type="Proteomes" id="UP001566132">
    <property type="component" value="Unassembled WGS sequence"/>
</dbReference>
<accession>A0ABD1F1X3</accession>
<comment type="caution">
    <text evidence="1">The sequence shown here is derived from an EMBL/GenBank/DDBJ whole genome shotgun (WGS) entry which is preliminary data.</text>
</comment>
<proteinExistence type="predicted"/>
<dbReference type="AlphaFoldDB" id="A0ABD1F1X3"/>